<reference evidence="2" key="1">
    <citation type="journal article" date="2014" name="Front. Microbiol.">
        <title>High frequency of phylogenetically diverse reductive dehalogenase-homologous genes in deep subseafloor sedimentary metagenomes.</title>
        <authorList>
            <person name="Kawai M."/>
            <person name="Futagami T."/>
            <person name="Toyoda A."/>
            <person name="Takaki Y."/>
            <person name="Nishi S."/>
            <person name="Hori S."/>
            <person name="Arai W."/>
            <person name="Tsubouchi T."/>
            <person name="Morono Y."/>
            <person name="Uchiyama I."/>
            <person name="Ito T."/>
            <person name="Fujiyama A."/>
            <person name="Inagaki F."/>
            <person name="Takami H."/>
        </authorList>
    </citation>
    <scope>NUCLEOTIDE SEQUENCE</scope>
    <source>
        <strain evidence="2">Expedition CK06-06</strain>
    </source>
</reference>
<dbReference type="PANTHER" id="PTHR43174:SF1">
    <property type="entry name" value="UDP-N-ACETYLGLUCOSAMINE 2-EPIMERASE"/>
    <property type="match status" value="1"/>
</dbReference>
<organism evidence="2">
    <name type="scientific">marine sediment metagenome</name>
    <dbReference type="NCBI Taxonomy" id="412755"/>
    <lineage>
        <taxon>unclassified sequences</taxon>
        <taxon>metagenomes</taxon>
        <taxon>ecological metagenomes</taxon>
    </lineage>
</organism>
<gene>
    <name evidence="2" type="ORF">S01H4_56204</name>
</gene>
<dbReference type="Pfam" id="PF02350">
    <property type="entry name" value="Epimerase_2"/>
    <property type="match status" value="1"/>
</dbReference>
<comment type="caution">
    <text evidence="2">The sequence shown here is derived from an EMBL/GenBank/DDBJ whole genome shotgun (WGS) entry which is preliminary data.</text>
</comment>
<dbReference type="SUPFAM" id="SSF53756">
    <property type="entry name" value="UDP-Glycosyltransferase/glycogen phosphorylase"/>
    <property type="match status" value="1"/>
</dbReference>
<dbReference type="EMBL" id="BART01032543">
    <property type="protein sequence ID" value="GAH12075.1"/>
    <property type="molecule type" value="Genomic_DNA"/>
</dbReference>
<feature type="non-terminal residue" evidence="2">
    <location>
        <position position="1"/>
    </location>
</feature>
<dbReference type="Gene3D" id="3.40.50.2000">
    <property type="entry name" value="Glycogen Phosphorylase B"/>
    <property type="match status" value="2"/>
</dbReference>
<evidence type="ECO:0000259" key="1">
    <source>
        <dbReference type="Pfam" id="PF02350"/>
    </source>
</evidence>
<name>X1DV37_9ZZZZ</name>
<dbReference type="InterPro" id="IPR003331">
    <property type="entry name" value="UDP_GlcNAc_Epimerase_2_dom"/>
</dbReference>
<proteinExistence type="predicted"/>
<protein>
    <recommendedName>
        <fullName evidence="1">UDP-N-acetylglucosamine 2-epimerase domain-containing protein</fullName>
    </recommendedName>
</protein>
<dbReference type="InterPro" id="IPR029767">
    <property type="entry name" value="WecB-like"/>
</dbReference>
<evidence type="ECO:0000313" key="2">
    <source>
        <dbReference type="EMBL" id="GAH12075.1"/>
    </source>
</evidence>
<feature type="domain" description="UDP-N-acetylglucosamine 2-epimerase" evidence="1">
    <location>
        <begin position="2"/>
        <end position="116"/>
    </location>
</feature>
<dbReference type="PANTHER" id="PTHR43174">
    <property type="entry name" value="UDP-N-ACETYLGLUCOSAMINE 2-EPIMERASE"/>
    <property type="match status" value="1"/>
</dbReference>
<accession>X1DV37</accession>
<dbReference type="AlphaFoldDB" id="X1DV37"/>
<sequence length="119" mass="13623">RMPEEKNRVLTDSISDYLFAPTCQSKENLLREGFKEENIYVTGNTIVDAIFQNLSMLSGNSHIAGKLRRRLNTPEYILLTLHRPSNVDSEAQLSRILREIAKIPVKYDLEIIFPVHIPG</sequence>